<evidence type="ECO:0000256" key="9">
    <source>
        <dbReference type="ARBA" id="ARBA00022848"/>
    </source>
</evidence>
<evidence type="ECO:0000256" key="6">
    <source>
        <dbReference type="ARBA" id="ARBA00022617"/>
    </source>
</evidence>
<keyword evidence="13" id="KW-0472">Membrane</keyword>
<evidence type="ECO:0000256" key="14">
    <source>
        <dbReference type="PIRSR" id="PIRSR602401-1"/>
    </source>
</evidence>
<gene>
    <name evidence="15" type="ORF">ALC62_05783</name>
</gene>
<dbReference type="GO" id="GO:0020037">
    <property type="term" value="F:heme binding"/>
    <property type="evidence" value="ECO:0007669"/>
    <property type="project" value="InterPro"/>
</dbReference>
<dbReference type="PROSITE" id="PS00086">
    <property type="entry name" value="CYTOCHROME_P450"/>
    <property type="match status" value="1"/>
</dbReference>
<dbReference type="InterPro" id="IPR002401">
    <property type="entry name" value="Cyt_P450_E_grp-I"/>
</dbReference>
<keyword evidence="7 14" id="KW-0479">Metal-binding</keyword>
<evidence type="ECO:0000256" key="13">
    <source>
        <dbReference type="ARBA" id="ARBA00023136"/>
    </source>
</evidence>
<evidence type="ECO:0000313" key="15">
    <source>
        <dbReference type="EMBL" id="KYN03391.1"/>
    </source>
</evidence>
<dbReference type="PRINTS" id="PR00385">
    <property type="entry name" value="P450"/>
</dbReference>
<dbReference type="Pfam" id="PF00067">
    <property type="entry name" value="p450"/>
    <property type="match status" value="1"/>
</dbReference>
<keyword evidence="11 14" id="KW-0408">Iron</keyword>
<dbReference type="InterPro" id="IPR050196">
    <property type="entry name" value="Cytochrome_P450_Monoox"/>
</dbReference>
<dbReference type="InterPro" id="IPR001128">
    <property type="entry name" value="Cyt_P450"/>
</dbReference>
<evidence type="ECO:0000256" key="12">
    <source>
        <dbReference type="ARBA" id="ARBA00023033"/>
    </source>
</evidence>
<dbReference type="SUPFAM" id="SSF48264">
    <property type="entry name" value="Cytochrome P450"/>
    <property type="match status" value="2"/>
</dbReference>
<protein>
    <submittedName>
        <fullName evidence="15">Cytochrome P450 4V3</fullName>
    </submittedName>
</protein>
<dbReference type="InterPro" id="IPR017972">
    <property type="entry name" value="Cyt_P450_CS"/>
</dbReference>
<evidence type="ECO:0000313" key="16">
    <source>
        <dbReference type="Proteomes" id="UP000078542"/>
    </source>
</evidence>
<dbReference type="EMBL" id="KQ977349">
    <property type="protein sequence ID" value="KYN03391.1"/>
    <property type="molecule type" value="Genomic_DNA"/>
</dbReference>
<dbReference type="GO" id="GO:0004497">
    <property type="term" value="F:monooxygenase activity"/>
    <property type="evidence" value="ECO:0007669"/>
    <property type="project" value="UniProtKB-KW"/>
</dbReference>
<dbReference type="AlphaFoldDB" id="A0A195CRQ9"/>
<evidence type="ECO:0000256" key="1">
    <source>
        <dbReference type="ARBA" id="ARBA00001971"/>
    </source>
</evidence>
<keyword evidence="6 14" id="KW-0349">Heme</keyword>
<evidence type="ECO:0000256" key="11">
    <source>
        <dbReference type="ARBA" id="ARBA00023004"/>
    </source>
</evidence>
<keyword evidence="16" id="KW-1185">Reference proteome</keyword>
<evidence type="ECO:0000256" key="8">
    <source>
        <dbReference type="ARBA" id="ARBA00022824"/>
    </source>
</evidence>
<dbReference type="PRINTS" id="PR00463">
    <property type="entry name" value="EP450I"/>
</dbReference>
<keyword evidence="8" id="KW-0256">Endoplasmic reticulum</keyword>
<keyword evidence="12" id="KW-0503">Monooxygenase</keyword>
<accession>A0A195CRQ9</accession>
<dbReference type="GO" id="GO:0016705">
    <property type="term" value="F:oxidoreductase activity, acting on paired donors, with incorporation or reduction of molecular oxygen"/>
    <property type="evidence" value="ECO:0007669"/>
    <property type="project" value="InterPro"/>
</dbReference>
<dbReference type="Gene3D" id="1.10.630.10">
    <property type="entry name" value="Cytochrome P450"/>
    <property type="match status" value="2"/>
</dbReference>
<name>A0A195CRQ9_9HYME</name>
<keyword evidence="10" id="KW-0560">Oxidoreductase</keyword>
<reference evidence="15 16" key="1">
    <citation type="submission" date="2016-03" db="EMBL/GenBank/DDBJ databases">
        <title>Cyphomyrmex costatus WGS genome.</title>
        <authorList>
            <person name="Nygaard S."/>
            <person name="Hu H."/>
            <person name="Boomsma J."/>
            <person name="Zhang G."/>
        </authorList>
    </citation>
    <scope>NUCLEOTIDE SEQUENCE [LARGE SCALE GENOMIC DNA]</scope>
    <source>
        <strain evidence="15">MS0001</strain>
        <tissue evidence="15">Whole body</tissue>
    </source>
</reference>
<comment type="subcellular location">
    <subcellularLocation>
        <location evidence="4">Endoplasmic reticulum membrane</location>
        <topology evidence="4">Peripheral membrane protein</topology>
    </subcellularLocation>
    <subcellularLocation>
        <location evidence="3">Microsome membrane</location>
        <topology evidence="3">Peripheral membrane protein</topology>
    </subcellularLocation>
</comment>
<sequence>MDFIFLALCTLCIAVIFSILLMMYHQYIIRQKLRNIPEVKGHPFIGVAYEFIKLSNYGRTKLFLSYIDKFKEGIFIYWLGTKPFINVYKPEYLELIFPSTVNITKGDSYNLLKPWLGNGLLTSTGKQWFHDRKLIGPTFHFSILEQFAVILSEKAEILTKCLERKIEDNPEKAINILSFITNATLDIICETAMGVDIHAQEVVTKYISTVHQASVLIMNRIIQPWYWIDWIYFLSPAGKQFKSRLNILHEFTKKVISKRKFERQSQNTKLENEDSEFNIGKRKREAFLDLLLDQNEKDNTPWTDDELRAQVDTFMFEGHDTTAVAITWALFLLGNNLEHQENVHKELEEIFRDSEVPANTKELSQLKYLERVIKETLRIFPSVPLIMRELVEDVKIGKQWFHDRKLIGPTFHFSILDQFAVVVSEKAEILTKCLQKEIEKNPGEAVNTFPFIINAALDIICETAMGVNIHAQEAVTKYTSTVHLTSSLIMDRLFQPWYWFDWLFYSLPAGKQFKSALDILHGFTKEVINKRKIERQSQNDYTDLENEDNEFNIDKRKRKAFLDLLLDQNEKDDTPLTDDELRAQVDTFMFEGHDTTAVAITWTLFLLGNNLEQQTKVHEELEEVFGDSEAPARVKELSQLKYLDRVIKETLRIFPNNYILPKDTTVILAIALAHRNPAVWPDPMKFDPDRFLPENSKNRNPYAYVPFSAGPRNCIGQRFALLEEKIVLTAILRKWRVKSVKTLDTIKYGGSLIFRPSEEVFIHFTPKK</sequence>
<organism evidence="15 16">
    <name type="scientific">Cyphomyrmex costatus</name>
    <dbReference type="NCBI Taxonomy" id="456900"/>
    <lineage>
        <taxon>Eukaryota</taxon>
        <taxon>Metazoa</taxon>
        <taxon>Ecdysozoa</taxon>
        <taxon>Arthropoda</taxon>
        <taxon>Hexapoda</taxon>
        <taxon>Insecta</taxon>
        <taxon>Pterygota</taxon>
        <taxon>Neoptera</taxon>
        <taxon>Endopterygota</taxon>
        <taxon>Hymenoptera</taxon>
        <taxon>Apocrita</taxon>
        <taxon>Aculeata</taxon>
        <taxon>Formicoidea</taxon>
        <taxon>Formicidae</taxon>
        <taxon>Myrmicinae</taxon>
        <taxon>Cyphomyrmex</taxon>
    </lineage>
</organism>
<comment type="function">
    <text evidence="2">May be involved in the metabolism of insect hormones and in the breakdown of synthetic insecticides.</text>
</comment>
<evidence type="ECO:0000256" key="3">
    <source>
        <dbReference type="ARBA" id="ARBA00004174"/>
    </source>
</evidence>
<evidence type="ECO:0000256" key="5">
    <source>
        <dbReference type="ARBA" id="ARBA00010617"/>
    </source>
</evidence>
<evidence type="ECO:0000256" key="4">
    <source>
        <dbReference type="ARBA" id="ARBA00004406"/>
    </source>
</evidence>
<feature type="binding site" description="axial binding residue" evidence="14">
    <location>
        <position position="714"/>
    </location>
    <ligand>
        <name>heme</name>
        <dbReference type="ChEBI" id="CHEBI:30413"/>
    </ligand>
    <ligandPart>
        <name>Fe</name>
        <dbReference type="ChEBI" id="CHEBI:18248"/>
    </ligandPart>
</feature>
<comment type="cofactor">
    <cofactor evidence="1 14">
        <name>heme</name>
        <dbReference type="ChEBI" id="CHEBI:30413"/>
    </cofactor>
</comment>
<proteinExistence type="inferred from homology"/>
<dbReference type="InterPro" id="IPR036396">
    <property type="entry name" value="Cyt_P450_sf"/>
</dbReference>
<evidence type="ECO:0000256" key="2">
    <source>
        <dbReference type="ARBA" id="ARBA00003690"/>
    </source>
</evidence>
<dbReference type="GO" id="GO:0005506">
    <property type="term" value="F:iron ion binding"/>
    <property type="evidence" value="ECO:0007669"/>
    <property type="project" value="InterPro"/>
</dbReference>
<evidence type="ECO:0000256" key="10">
    <source>
        <dbReference type="ARBA" id="ARBA00023002"/>
    </source>
</evidence>
<dbReference type="FunFam" id="1.10.630.10:FF:000035">
    <property type="entry name" value="CYtochrome P450 family"/>
    <property type="match status" value="1"/>
</dbReference>
<comment type="similarity">
    <text evidence="5">Belongs to the cytochrome P450 family.</text>
</comment>
<evidence type="ECO:0000256" key="7">
    <source>
        <dbReference type="ARBA" id="ARBA00022723"/>
    </source>
</evidence>
<keyword evidence="9" id="KW-0492">Microsome</keyword>
<dbReference type="Proteomes" id="UP000078542">
    <property type="component" value="Unassembled WGS sequence"/>
</dbReference>
<dbReference type="PANTHER" id="PTHR24291">
    <property type="entry name" value="CYTOCHROME P450 FAMILY 4"/>
    <property type="match status" value="1"/>
</dbReference>
<dbReference type="PANTHER" id="PTHR24291:SF189">
    <property type="entry name" value="CYTOCHROME P450 4C3-RELATED"/>
    <property type="match status" value="1"/>
</dbReference>
<dbReference type="GO" id="GO:0005789">
    <property type="term" value="C:endoplasmic reticulum membrane"/>
    <property type="evidence" value="ECO:0007669"/>
    <property type="project" value="UniProtKB-SubCell"/>
</dbReference>
<dbReference type="STRING" id="456900.A0A195CRQ9"/>